<dbReference type="EMBL" id="JASZ02000030">
    <property type="protein sequence ID" value="OWK97347.1"/>
    <property type="molecule type" value="Genomic_DNA"/>
</dbReference>
<comment type="caution">
    <text evidence="1">The sequence shown here is derived from an EMBL/GenBank/DDBJ whole genome shotgun (WGS) entry which is preliminary data.</text>
</comment>
<sequence>MINAVDILENEIIELSEEILEILLRDHTSKKNIFWGTDNYENLGKGYEFNSEIKPELITGDNGNVIMPRVKKDLQLQLFRIKDKAEVFTPSWVCNAQNNLIDNAWFGRENVFNSEVYESRGSKRWITNPEKVEFPKGKTWKHYVRDKRLEIACGEAPYITSRYDTTTGEFIPIKERIGLLDRKLRVICENVHSSGDWLKASQIAFKNTYAFEWQGDSLLLAREAMLYTFIDFYREKFEKEPLLKSIKYIAYIISWNVWQMDGLKGVLPNSCESKEHEVENLFGEKTTTEIPCEGCDKNEIKKHNGKYCLIKDWESVDKLTGKKGKKIRFVDLLK</sequence>
<keyword evidence="1" id="KW-0540">Nuclease</keyword>
<dbReference type="Proteomes" id="UP000197587">
    <property type="component" value="Unassembled WGS sequence"/>
</dbReference>
<keyword evidence="1" id="KW-0255">Endonuclease</keyword>
<keyword evidence="1" id="KW-0378">Hydrolase</keyword>
<dbReference type="AlphaFoldDB" id="A0A246B7H2"/>
<dbReference type="GO" id="GO:0004519">
    <property type="term" value="F:endonuclease activity"/>
    <property type="evidence" value="ECO:0007669"/>
    <property type="project" value="UniProtKB-KW"/>
</dbReference>
<name>A0A246B7H2_9FLAO</name>
<proteinExistence type="predicted"/>
<gene>
    <name evidence="1" type="ORF">AP75_11475</name>
</gene>
<evidence type="ECO:0000313" key="2">
    <source>
        <dbReference type="Proteomes" id="UP000197587"/>
    </source>
</evidence>
<dbReference type="RefSeq" id="WP_031503897.1">
    <property type="nucleotide sequence ID" value="NZ_JASZ02000030.1"/>
</dbReference>
<reference evidence="1 2" key="2">
    <citation type="submission" date="2017-05" db="EMBL/GenBank/DDBJ databases">
        <title>Genome of Chryseobacterium haifense.</title>
        <authorList>
            <person name="Newman J.D."/>
        </authorList>
    </citation>
    <scope>NUCLEOTIDE SEQUENCE [LARGE SCALE GENOMIC DNA]</scope>
    <source>
        <strain evidence="1 2">DSM 19056</strain>
    </source>
</reference>
<evidence type="ECO:0000313" key="1">
    <source>
        <dbReference type="EMBL" id="OWK97347.1"/>
    </source>
</evidence>
<organism evidence="1 2">
    <name type="scientific">Kaistella haifensis DSM 19056</name>
    <dbReference type="NCBI Taxonomy" id="1450526"/>
    <lineage>
        <taxon>Bacteria</taxon>
        <taxon>Pseudomonadati</taxon>
        <taxon>Bacteroidota</taxon>
        <taxon>Flavobacteriia</taxon>
        <taxon>Flavobacteriales</taxon>
        <taxon>Weeksellaceae</taxon>
        <taxon>Chryseobacterium group</taxon>
        <taxon>Kaistella</taxon>
    </lineage>
</organism>
<accession>A0A246B7H2</accession>
<protein>
    <submittedName>
        <fullName evidence="1">Restriction endonuclease subunit M</fullName>
    </submittedName>
</protein>
<reference evidence="1 2" key="1">
    <citation type="submission" date="2014-01" db="EMBL/GenBank/DDBJ databases">
        <authorList>
            <consortium name="Genome Consortium for Active Teaching"/>
            <person name="Sontag T.C."/>
            <person name="Newman J.D."/>
        </authorList>
    </citation>
    <scope>NUCLEOTIDE SEQUENCE [LARGE SCALE GENOMIC DNA]</scope>
    <source>
        <strain evidence="1 2">DSM 19056</strain>
    </source>
</reference>
<keyword evidence="2" id="KW-1185">Reference proteome</keyword>